<evidence type="ECO:0000313" key="2">
    <source>
        <dbReference type="Proteomes" id="UP000265703"/>
    </source>
</evidence>
<dbReference type="Proteomes" id="UP000265703">
    <property type="component" value="Unassembled WGS sequence"/>
</dbReference>
<accession>A0A397T5A1</accession>
<gene>
    <name evidence="1" type="ORF">C1645_735626</name>
</gene>
<proteinExistence type="predicted"/>
<dbReference type="EMBL" id="QKYT01000106">
    <property type="protein sequence ID" value="RIA93343.1"/>
    <property type="molecule type" value="Genomic_DNA"/>
</dbReference>
<reference evidence="1 2" key="1">
    <citation type="submission" date="2018-06" db="EMBL/GenBank/DDBJ databases">
        <title>Comparative genomics reveals the genomic features of Rhizophagus irregularis, R. cerebriforme, R. diaphanum and Gigaspora rosea, and their symbiotic lifestyle signature.</title>
        <authorList>
            <person name="Morin E."/>
            <person name="San Clemente H."/>
            <person name="Chen E.C.H."/>
            <person name="De La Providencia I."/>
            <person name="Hainaut M."/>
            <person name="Kuo A."/>
            <person name="Kohler A."/>
            <person name="Murat C."/>
            <person name="Tang N."/>
            <person name="Roy S."/>
            <person name="Loubradou J."/>
            <person name="Henrissat B."/>
            <person name="Grigoriev I.V."/>
            <person name="Corradi N."/>
            <person name="Roux C."/>
            <person name="Martin F.M."/>
        </authorList>
    </citation>
    <scope>NUCLEOTIDE SEQUENCE [LARGE SCALE GENOMIC DNA]</scope>
    <source>
        <strain evidence="1 2">DAOM 227022</strain>
    </source>
</reference>
<comment type="caution">
    <text evidence="1">The sequence shown here is derived from an EMBL/GenBank/DDBJ whole genome shotgun (WGS) entry which is preliminary data.</text>
</comment>
<sequence>MSSKKMIIPLSKEDEEERLFVKGELEEKRRTEIEPKKKNIEQDEKSLLDINQFLKESEADKWAIEKIRKLDECIRSADNSIWGKRLHKQKKERHKYFSFYKENNSKPLLFIRPRQGKKEFEVFLRKNKTTSGFDAENFYKGNETVSFKRMILIKDEPSYKKFFKEVKNYLKEIINHKRRNLSFINNSRKGV</sequence>
<keyword evidence="2" id="KW-1185">Reference proteome</keyword>
<dbReference type="AlphaFoldDB" id="A0A397T5A1"/>
<protein>
    <submittedName>
        <fullName evidence="1">Uncharacterized protein</fullName>
    </submittedName>
</protein>
<organism evidence="1 2">
    <name type="scientific">Glomus cerebriforme</name>
    <dbReference type="NCBI Taxonomy" id="658196"/>
    <lineage>
        <taxon>Eukaryota</taxon>
        <taxon>Fungi</taxon>
        <taxon>Fungi incertae sedis</taxon>
        <taxon>Mucoromycota</taxon>
        <taxon>Glomeromycotina</taxon>
        <taxon>Glomeromycetes</taxon>
        <taxon>Glomerales</taxon>
        <taxon>Glomeraceae</taxon>
        <taxon>Glomus</taxon>
    </lineage>
</organism>
<evidence type="ECO:0000313" key="1">
    <source>
        <dbReference type="EMBL" id="RIA93343.1"/>
    </source>
</evidence>
<name>A0A397T5A1_9GLOM</name>